<keyword evidence="1" id="KW-0812">Transmembrane</keyword>
<evidence type="ECO:0000259" key="2">
    <source>
        <dbReference type="Pfam" id="PF02470"/>
    </source>
</evidence>
<sequence length="371" mass="39943">MDERNQEFKVGFMAVVALAAAVFMVFKFGEIGNQWKSGTRISIVLPNAAGIFPQTPINMSGIRIGSVETLTLVAEGRGVMVRAVIDEDYTFRNDSTAQVTRSLLGDGSIEIIPGSEGKAIVEGDRIAGRSASDPTAVVARMEQRISSTLASFEHTGKEWGRLGNNLNQLLETSGPDGVNTIQRSAAALEQFTRTMKAAEDTLASAGNLINDPQYQQQLQQTLAALPEMLNETRGTLKAVNSVIRQVDTTVANINVATTPLARQSETMVNRLSKSLDNIESITGELAIVSRLMNRDGGTINKLLTDPAVYRNLNATSASLAVMLENLKPVIADMQIFSDKVARHPELLGVRGVVRGSDGVKDANVTPASFER</sequence>
<dbReference type="AlphaFoldDB" id="A0A1P8WN45"/>
<evidence type="ECO:0000256" key="1">
    <source>
        <dbReference type="SAM" id="Phobius"/>
    </source>
</evidence>
<dbReference type="OrthoDB" id="260338at2"/>
<feature type="transmembrane region" description="Helical" evidence="1">
    <location>
        <begin position="12"/>
        <end position="29"/>
    </location>
</feature>
<name>A0A1P8WN45_9PLAN</name>
<dbReference type="PANTHER" id="PTHR33371:SF4">
    <property type="entry name" value="INTERMEMBRANE PHOSPHOLIPID TRANSPORT SYSTEM BINDING PROTEIN MLAD"/>
    <property type="match status" value="1"/>
</dbReference>
<dbReference type="EMBL" id="CP017641">
    <property type="protein sequence ID" value="APZ95486.1"/>
    <property type="molecule type" value="Genomic_DNA"/>
</dbReference>
<keyword evidence="4" id="KW-1185">Reference proteome</keyword>
<gene>
    <name evidence="3" type="ORF">Fuma_05144</name>
</gene>
<dbReference type="KEGG" id="fmr:Fuma_05144"/>
<dbReference type="Proteomes" id="UP000187735">
    <property type="component" value="Chromosome"/>
</dbReference>
<proteinExistence type="predicted"/>
<evidence type="ECO:0000313" key="3">
    <source>
        <dbReference type="EMBL" id="APZ95486.1"/>
    </source>
</evidence>
<dbReference type="InterPro" id="IPR003399">
    <property type="entry name" value="Mce/MlaD"/>
</dbReference>
<accession>A0A1P8WN45</accession>
<dbReference type="STRING" id="1891926.Fuma_05144"/>
<organism evidence="3 4">
    <name type="scientific">Fuerstiella marisgermanici</name>
    <dbReference type="NCBI Taxonomy" id="1891926"/>
    <lineage>
        <taxon>Bacteria</taxon>
        <taxon>Pseudomonadati</taxon>
        <taxon>Planctomycetota</taxon>
        <taxon>Planctomycetia</taxon>
        <taxon>Planctomycetales</taxon>
        <taxon>Planctomycetaceae</taxon>
        <taxon>Fuerstiella</taxon>
    </lineage>
</organism>
<feature type="domain" description="Mce/MlaD" evidence="2">
    <location>
        <begin position="38"/>
        <end position="114"/>
    </location>
</feature>
<keyword evidence="1" id="KW-1133">Transmembrane helix</keyword>
<keyword evidence="1" id="KW-0472">Membrane</keyword>
<protein>
    <submittedName>
        <fullName evidence="3">Virulence factor Mce family protein</fullName>
    </submittedName>
</protein>
<dbReference type="InterPro" id="IPR052336">
    <property type="entry name" value="MlaD_Phospholipid_Transporter"/>
</dbReference>
<dbReference type="Pfam" id="PF02470">
    <property type="entry name" value="MlaD"/>
    <property type="match status" value="1"/>
</dbReference>
<evidence type="ECO:0000313" key="4">
    <source>
        <dbReference type="Proteomes" id="UP000187735"/>
    </source>
</evidence>
<dbReference type="PANTHER" id="PTHR33371">
    <property type="entry name" value="INTERMEMBRANE PHOSPHOLIPID TRANSPORT SYSTEM BINDING PROTEIN MLAD-RELATED"/>
    <property type="match status" value="1"/>
</dbReference>
<reference evidence="3 4" key="1">
    <citation type="journal article" date="2016" name="Front. Microbiol.">
        <title>Fuerstia marisgermanicae gen. nov., sp. nov., an Unusual Member of the Phylum Planctomycetes from the German Wadden Sea.</title>
        <authorList>
            <person name="Kohn T."/>
            <person name="Heuer A."/>
            <person name="Jogler M."/>
            <person name="Vollmers J."/>
            <person name="Boedeker C."/>
            <person name="Bunk B."/>
            <person name="Rast P."/>
            <person name="Borchert D."/>
            <person name="Glockner I."/>
            <person name="Freese H.M."/>
            <person name="Klenk H.P."/>
            <person name="Overmann J."/>
            <person name="Kaster A.K."/>
            <person name="Rohde M."/>
            <person name="Wiegand S."/>
            <person name="Jogler C."/>
        </authorList>
    </citation>
    <scope>NUCLEOTIDE SEQUENCE [LARGE SCALE GENOMIC DNA]</scope>
    <source>
        <strain evidence="3 4">NH11</strain>
    </source>
</reference>
<dbReference type="RefSeq" id="WP_077026641.1">
    <property type="nucleotide sequence ID" value="NZ_CP017641.1"/>
</dbReference>